<protein>
    <recommendedName>
        <fullName evidence="3">Morphogenetic protein</fullName>
    </recommendedName>
</protein>
<evidence type="ECO:0008006" key="3">
    <source>
        <dbReference type="Google" id="ProtNLM"/>
    </source>
</evidence>
<sequence>MPRDLPVILQDHEVRALLDGRKTQHRFPITSMRVARTPETRPYTLRGEHLVKALDQADGFRCVHEDIWTWTASAFEHQQPAARTMWLAHLGYSAGQRLWVRECWSDQDCCKGEAMYRATACRDGLLLDEKAETHWRSSTHMPRWANRITLVVEGVKVERLQAISDEDVEAEGACNGLHDWDCRHPYFPDPAGYCVSGCGSWSYQEVFQRLWGCRHGAKPGQRWEDNPHVIALTFRVHRANIDKLEVAHAS</sequence>
<proteinExistence type="predicted"/>
<dbReference type="AlphaFoldDB" id="A0A4D8QAP4"/>
<geneLocation type="plasmid" evidence="1 2">
    <name>p6</name>
</geneLocation>
<dbReference type="Proteomes" id="UP000298596">
    <property type="component" value="Plasmid p6"/>
</dbReference>
<gene>
    <name evidence="1" type="ORF">D3867_36330</name>
</gene>
<organism evidence="1 2">
    <name type="scientific">Azospirillum brasilense</name>
    <dbReference type="NCBI Taxonomy" id="192"/>
    <lineage>
        <taxon>Bacteria</taxon>
        <taxon>Pseudomonadati</taxon>
        <taxon>Pseudomonadota</taxon>
        <taxon>Alphaproteobacteria</taxon>
        <taxon>Rhodospirillales</taxon>
        <taxon>Azospirillaceae</taxon>
        <taxon>Azospirillum</taxon>
    </lineage>
</organism>
<evidence type="ECO:0000313" key="1">
    <source>
        <dbReference type="EMBL" id="QCO07348.1"/>
    </source>
</evidence>
<dbReference type="EMBL" id="CP032336">
    <property type="protein sequence ID" value="QCO07348.1"/>
    <property type="molecule type" value="Genomic_DNA"/>
</dbReference>
<evidence type="ECO:0000313" key="2">
    <source>
        <dbReference type="Proteomes" id="UP000298596"/>
    </source>
</evidence>
<reference evidence="1 2" key="1">
    <citation type="submission" date="2018-09" db="EMBL/GenBank/DDBJ databases">
        <title>Whole genome based analysis of evolution and adaptive divergence in Indian and Brazilian strains of Azospirillum brasilense.</title>
        <authorList>
            <person name="Singh C."/>
            <person name="Tripathi A.K."/>
        </authorList>
    </citation>
    <scope>NUCLEOTIDE SEQUENCE [LARGE SCALE GENOMIC DNA]</scope>
    <source>
        <strain evidence="1 2">MTCC4036</strain>
        <plasmid evidence="1 2">p6</plasmid>
    </source>
</reference>
<name>A0A4D8QAP4_AZOBR</name>
<keyword evidence="1" id="KW-0614">Plasmid</keyword>
<accession>A0A4D8QAP4</accession>